<feature type="transmembrane region" description="Helical" evidence="1">
    <location>
        <begin position="167"/>
        <end position="185"/>
    </location>
</feature>
<feature type="transmembrane region" description="Helical" evidence="1">
    <location>
        <begin position="197"/>
        <end position="216"/>
    </location>
</feature>
<sequence length="285" mass="30214">MTAAVILRVLCALAALVILVTVAERMFPLRSVARDRWEWELRPAGRFPRIDRAGWAQVAVFTVLGAGIGGLLRLAVGLCRPRRLSAVLANGTTRAMATASHQLFDSESAADIYAATWLRDAPVRSRRIRGPVLPALMLRRILRRGYIPLLSVTVALVAAAVGPAAGAWGRGLLILCWAVPAAAVWRATRLRIPGEGWWRAALLTVTAGLGAGMLLLTGVPASPVPAVAAAVVTVLVGGLLRGRPRINDDFGITETGLFSIPTGMLGYWASGWIAVVPAVVAAVTW</sequence>
<protein>
    <submittedName>
        <fullName evidence="2">Uncharacterized protein</fullName>
    </submittedName>
</protein>
<evidence type="ECO:0000256" key="1">
    <source>
        <dbReference type="SAM" id="Phobius"/>
    </source>
</evidence>
<dbReference type="Proteomes" id="UP000261739">
    <property type="component" value="Unassembled WGS sequence"/>
</dbReference>
<gene>
    <name evidence="2" type="ORF">DIW82_10660</name>
</gene>
<keyword evidence="1" id="KW-0812">Transmembrane</keyword>
<evidence type="ECO:0000313" key="3">
    <source>
        <dbReference type="Proteomes" id="UP000261739"/>
    </source>
</evidence>
<feature type="transmembrane region" description="Helical" evidence="1">
    <location>
        <begin position="55"/>
        <end position="76"/>
    </location>
</feature>
<proteinExistence type="predicted"/>
<dbReference type="STRING" id="863239.GCA_000213935_01567"/>
<comment type="caution">
    <text evidence="2">The sequence shown here is derived from an EMBL/GenBank/DDBJ whole genome shotgun (WGS) entry which is preliminary data.</text>
</comment>
<keyword evidence="1" id="KW-0472">Membrane</keyword>
<keyword evidence="1" id="KW-1133">Transmembrane helix</keyword>
<feature type="transmembrane region" description="Helical" evidence="1">
    <location>
        <begin position="265"/>
        <end position="284"/>
    </location>
</feature>
<dbReference type="EMBL" id="DQID01000274">
    <property type="protein sequence ID" value="HCT15218.1"/>
    <property type="molecule type" value="Genomic_DNA"/>
</dbReference>
<accession>A0A3D4T119</accession>
<name>A0A3D4T119_9CORY</name>
<dbReference type="AlphaFoldDB" id="A0A3D4T119"/>
<evidence type="ECO:0000313" key="2">
    <source>
        <dbReference type="EMBL" id="HCT15218.1"/>
    </source>
</evidence>
<feature type="transmembrane region" description="Helical" evidence="1">
    <location>
        <begin position="222"/>
        <end position="240"/>
    </location>
</feature>
<organism evidence="2 3">
    <name type="scientific">Corynebacterium nuruki</name>
    <dbReference type="NCBI Taxonomy" id="1032851"/>
    <lineage>
        <taxon>Bacteria</taxon>
        <taxon>Bacillati</taxon>
        <taxon>Actinomycetota</taxon>
        <taxon>Actinomycetes</taxon>
        <taxon>Mycobacteriales</taxon>
        <taxon>Corynebacteriaceae</taxon>
        <taxon>Corynebacterium</taxon>
    </lineage>
</organism>
<reference evidence="2 3" key="1">
    <citation type="journal article" date="2018" name="Nat. Biotechnol.">
        <title>A standardized bacterial taxonomy based on genome phylogeny substantially revises the tree of life.</title>
        <authorList>
            <person name="Parks D.H."/>
            <person name="Chuvochina M."/>
            <person name="Waite D.W."/>
            <person name="Rinke C."/>
            <person name="Skarshewski A."/>
            <person name="Chaumeil P.A."/>
            <person name="Hugenholtz P."/>
        </authorList>
    </citation>
    <scope>NUCLEOTIDE SEQUENCE [LARGE SCALE GENOMIC DNA]</scope>
    <source>
        <strain evidence="2">UBA11247</strain>
    </source>
</reference>
<feature type="transmembrane region" description="Helical" evidence="1">
    <location>
        <begin position="145"/>
        <end position="161"/>
    </location>
</feature>
<dbReference type="RefSeq" id="WP_273052481.1">
    <property type="nucleotide sequence ID" value="NZ_DAITTW010000098.1"/>
</dbReference>